<name>A0AAT9HLS4_9ACTN</name>
<reference evidence="3" key="2">
    <citation type="submission" date="2024-07" db="EMBL/GenBank/DDBJ databases">
        <title>Streptomyces haneummycinica sp. nov., a new antibiotic-producing actinobacterium isolated from marine sediment.</title>
        <authorList>
            <person name="Uemura M."/>
            <person name="Hamada M."/>
            <person name="Hirano S."/>
            <person name="Kobayashi K."/>
            <person name="Ohshiro T."/>
            <person name="Kobayashi T."/>
            <person name="Terahara T."/>
        </authorList>
    </citation>
    <scope>NUCLEOTIDE SEQUENCE</scope>
    <source>
        <strain evidence="3">KM77-8</strain>
    </source>
</reference>
<feature type="compositionally biased region" description="Pro residues" evidence="2">
    <location>
        <begin position="177"/>
        <end position="188"/>
    </location>
</feature>
<evidence type="ECO:0000313" key="3">
    <source>
        <dbReference type="EMBL" id="BFO18213.1"/>
    </source>
</evidence>
<dbReference type="Pfam" id="PF13738">
    <property type="entry name" value="Pyr_redox_3"/>
    <property type="match status" value="1"/>
</dbReference>
<sequence length="188" mass="19883">MTRTPQVVVIGGGQAGLAAGYHLRRLGVDFVILDGQSTPGGAWQHTWDSLHLFSPAAHSSLPGRLMPPQPCETYPDASHVVAYLADYEKRYDLPVQRGALVQAVHRDGPFLRIQTDTGTWQARAVISATGTWTRPSCRPSRDAKSSRAGSCTPWATAAPATSPASASSWSAAATPAPRSPPTSPTTPS</sequence>
<dbReference type="PANTHER" id="PTHR43539:SF78">
    <property type="entry name" value="FLAVIN-CONTAINING MONOOXYGENASE"/>
    <property type="match status" value="1"/>
</dbReference>
<reference evidence="3" key="1">
    <citation type="submission" date="2024-06" db="EMBL/GenBank/DDBJ databases">
        <authorList>
            <consortium name="consrtm"/>
            <person name="Uemura M."/>
            <person name="Terahara T."/>
        </authorList>
    </citation>
    <scope>NUCLEOTIDE SEQUENCE</scope>
    <source>
        <strain evidence="3">KM77-8</strain>
    </source>
</reference>
<dbReference type="PRINTS" id="PR00469">
    <property type="entry name" value="PNDRDTASEII"/>
</dbReference>
<proteinExistence type="predicted"/>
<feature type="region of interest" description="Disordered" evidence="2">
    <location>
        <begin position="131"/>
        <end position="188"/>
    </location>
</feature>
<evidence type="ECO:0000256" key="2">
    <source>
        <dbReference type="SAM" id="MobiDB-lite"/>
    </source>
</evidence>
<dbReference type="EMBL" id="AP035768">
    <property type="protein sequence ID" value="BFO18213.1"/>
    <property type="molecule type" value="Genomic_DNA"/>
</dbReference>
<dbReference type="SUPFAM" id="SSF51905">
    <property type="entry name" value="FAD/NAD(P)-binding domain"/>
    <property type="match status" value="1"/>
</dbReference>
<keyword evidence="1" id="KW-0560">Oxidoreductase</keyword>
<dbReference type="InterPro" id="IPR036188">
    <property type="entry name" value="FAD/NAD-bd_sf"/>
</dbReference>
<protein>
    <recommendedName>
        <fullName evidence="4">FAD-dependent oxidoreductase</fullName>
    </recommendedName>
</protein>
<accession>A0AAT9HLS4</accession>
<dbReference type="GO" id="GO:0004497">
    <property type="term" value="F:monooxygenase activity"/>
    <property type="evidence" value="ECO:0007669"/>
    <property type="project" value="TreeGrafter"/>
</dbReference>
<dbReference type="PANTHER" id="PTHR43539">
    <property type="entry name" value="FLAVIN-BINDING MONOOXYGENASE-LIKE PROTEIN (AFU_ORTHOLOGUE AFUA_4G09220)"/>
    <property type="match status" value="1"/>
</dbReference>
<organism evidence="3">
    <name type="scientific">Streptomyces haneummycinicus</name>
    <dbReference type="NCBI Taxonomy" id="3074435"/>
    <lineage>
        <taxon>Bacteria</taxon>
        <taxon>Bacillati</taxon>
        <taxon>Actinomycetota</taxon>
        <taxon>Actinomycetes</taxon>
        <taxon>Kitasatosporales</taxon>
        <taxon>Streptomycetaceae</taxon>
        <taxon>Streptomyces</taxon>
    </lineage>
</organism>
<dbReference type="GO" id="GO:0050660">
    <property type="term" value="F:flavin adenine dinucleotide binding"/>
    <property type="evidence" value="ECO:0007669"/>
    <property type="project" value="TreeGrafter"/>
</dbReference>
<dbReference type="InterPro" id="IPR050982">
    <property type="entry name" value="Auxin_biosynth/cation_transpt"/>
</dbReference>
<dbReference type="AlphaFoldDB" id="A0AAT9HLS4"/>
<gene>
    <name evidence="3" type="ORF">SHKM778_46010</name>
</gene>
<evidence type="ECO:0008006" key="4">
    <source>
        <dbReference type="Google" id="ProtNLM"/>
    </source>
</evidence>
<dbReference type="Gene3D" id="3.50.50.60">
    <property type="entry name" value="FAD/NAD(P)-binding domain"/>
    <property type="match status" value="1"/>
</dbReference>
<evidence type="ECO:0000256" key="1">
    <source>
        <dbReference type="ARBA" id="ARBA00023002"/>
    </source>
</evidence>
<feature type="compositionally biased region" description="Low complexity" evidence="2">
    <location>
        <begin position="152"/>
        <end position="176"/>
    </location>
</feature>